<gene>
    <name evidence="2" type="ORF">PRK78_006763</name>
</gene>
<evidence type="ECO:0000313" key="3">
    <source>
        <dbReference type="Proteomes" id="UP001219355"/>
    </source>
</evidence>
<accession>A0AAF0IL33</accession>
<name>A0AAF0IL33_9EURO</name>
<reference evidence="2" key="1">
    <citation type="submission" date="2023-03" db="EMBL/GenBank/DDBJ databases">
        <title>Emydomyces testavorans Genome Sequence.</title>
        <authorList>
            <person name="Hoyer L."/>
        </authorList>
    </citation>
    <scope>NUCLEOTIDE SEQUENCE</scope>
    <source>
        <strain evidence="2">16-2883</strain>
    </source>
</reference>
<keyword evidence="3" id="KW-1185">Reference proteome</keyword>
<feature type="region of interest" description="Disordered" evidence="1">
    <location>
        <begin position="1"/>
        <end position="20"/>
    </location>
</feature>
<evidence type="ECO:0000256" key="1">
    <source>
        <dbReference type="SAM" id="MobiDB-lite"/>
    </source>
</evidence>
<sequence length="336" mass="39171">MASQAAHKGFSSPHDPQPKSLKVVLNQTTSVPVYCHPRMWSDFHLGVLRARHLDETYPLEHVIGRPILCDPSDSSLRKVVEEISKPGNPEGDFQSYIAYILKLMNIRGRENEKFEEWFANLCCEWLERMREEVRKYPRFEFANGRRSTPTINLELHFAGETASMKGAFVLYDFPDYNNYPTSYYPIVSILRMDHDAYRPRNPLSEHREQLRVKRWEQRSKPAELVAILLAMAQKQAQRLDKKRFNRGDDPRLNAFHPILITVSENKVRFIRAHVSLEYLNALANPAHPLRSDLVVEQSEDLDLLVESDRIRYLIAVTAILDEYFLGVRPIFSQYKD</sequence>
<dbReference type="EMBL" id="CP120630">
    <property type="protein sequence ID" value="WEW61273.1"/>
    <property type="molecule type" value="Genomic_DNA"/>
</dbReference>
<protein>
    <submittedName>
        <fullName evidence="2">Uncharacterized protein</fullName>
    </submittedName>
</protein>
<organism evidence="2 3">
    <name type="scientific">Emydomyces testavorans</name>
    <dbReference type="NCBI Taxonomy" id="2070801"/>
    <lineage>
        <taxon>Eukaryota</taxon>
        <taxon>Fungi</taxon>
        <taxon>Dikarya</taxon>
        <taxon>Ascomycota</taxon>
        <taxon>Pezizomycotina</taxon>
        <taxon>Eurotiomycetes</taxon>
        <taxon>Eurotiomycetidae</taxon>
        <taxon>Onygenales</taxon>
        <taxon>Nannizziopsiaceae</taxon>
        <taxon>Emydomyces</taxon>
    </lineage>
</organism>
<evidence type="ECO:0000313" key="2">
    <source>
        <dbReference type="EMBL" id="WEW61273.1"/>
    </source>
</evidence>
<dbReference type="AlphaFoldDB" id="A0AAF0IL33"/>
<proteinExistence type="predicted"/>
<dbReference type="Proteomes" id="UP001219355">
    <property type="component" value="Chromosome 4"/>
</dbReference>